<dbReference type="AlphaFoldDB" id="A0ABD2UJ94"/>
<comment type="subcellular location">
    <subcellularLocation>
        <location evidence="1">Nucleus</location>
    </subcellularLocation>
</comment>
<dbReference type="PANTHER" id="PTHR33172:SF103">
    <property type="entry name" value="PROTEIN OXIDATIVE STRESS 3"/>
    <property type="match status" value="1"/>
</dbReference>
<dbReference type="InterPro" id="IPR051992">
    <property type="entry name" value="OxStress_Response_Reg"/>
</dbReference>
<evidence type="ECO:0000256" key="2">
    <source>
        <dbReference type="ARBA" id="ARBA00023242"/>
    </source>
</evidence>
<evidence type="ECO:0000313" key="3">
    <source>
        <dbReference type="EMBL" id="KAL3368864.1"/>
    </source>
</evidence>
<accession>A0ABD2UJ94</accession>
<evidence type="ECO:0000313" key="4">
    <source>
        <dbReference type="Proteomes" id="UP001627284"/>
    </source>
</evidence>
<dbReference type="GO" id="GO:0006950">
    <property type="term" value="P:response to stress"/>
    <property type="evidence" value="ECO:0007669"/>
    <property type="project" value="UniProtKB-ARBA"/>
</dbReference>
<comment type="caution">
    <text evidence="3">The sequence shown here is derived from an EMBL/GenBank/DDBJ whole genome shotgun (WGS) entry which is preliminary data.</text>
</comment>
<dbReference type="PANTHER" id="PTHR33172">
    <property type="entry name" value="OS08G0516900 PROTEIN"/>
    <property type="match status" value="1"/>
</dbReference>
<gene>
    <name evidence="3" type="ORF">AABB24_009593</name>
</gene>
<sequence length="215" mass="23915">KFARNYVLRKIYSYFSSNNLVILIVMEGGKAVGPISEVEWVVVNSISDDFSESNSSSSSSIDMVDDDISSSFGPLYELSQLMAQLPIKRGLSKYYEGKSRSFGRLGSVMSLQDVAKEGKRMKSSNKSGNYICLRMLKRSKDGSVARSGLFLSASCGNGEDIEELSIDLNQEPKEDANFCCHRELDDHDKVQVDAFLELEECLLISRKRGCPFLSS</sequence>
<organism evidence="3 4">
    <name type="scientific">Solanum stoloniferum</name>
    <dbReference type="NCBI Taxonomy" id="62892"/>
    <lineage>
        <taxon>Eukaryota</taxon>
        <taxon>Viridiplantae</taxon>
        <taxon>Streptophyta</taxon>
        <taxon>Embryophyta</taxon>
        <taxon>Tracheophyta</taxon>
        <taxon>Spermatophyta</taxon>
        <taxon>Magnoliopsida</taxon>
        <taxon>eudicotyledons</taxon>
        <taxon>Gunneridae</taxon>
        <taxon>Pentapetalae</taxon>
        <taxon>asterids</taxon>
        <taxon>lamiids</taxon>
        <taxon>Solanales</taxon>
        <taxon>Solanaceae</taxon>
        <taxon>Solanoideae</taxon>
        <taxon>Solaneae</taxon>
        <taxon>Solanum</taxon>
    </lineage>
</organism>
<keyword evidence="4" id="KW-1185">Reference proteome</keyword>
<feature type="non-terminal residue" evidence="3">
    <location>
        <position position="1"/>
    </location>
</feature>
<name>A0ABD2UJ94_9SOLN</name>
<reference evidence="3 4" key="1">
    <citation type="submission" date="2024-05" db="EMBL/GenBank/DDBJ databases">
        <title>De novo assembly of an allotetraploid wild potato.</title>
        <authorList>
            <person name="Hosaka A.J."/>
        </authorList>
    </citation>
    <scope>NUCLEOTIDE SEQUENCE [LARGE SCALE GENOMIC DNA]</scope>
    <source>
        <tissue evidence="3">Young leaves</tissue>
    </source>
</reference>
<evidence type="ECO:0000256" key="1">
    <source>
        <dbReference type="ARBA" id="ARBA00004123"/>
    </source>
</evidence>
<protein>
    <submittedName>
        <fullName evidence="3">Uncharacterized protein</fullName>
    </submittedName>
</protein>
<proteinExistence type="predicted"/>
<keyword evidence="2" id="KW-0539">Nucleus</keyword>
<dbReference type="Proteomes" id="UP001627284">
    <property type="component" value="Unassembled WGS sequence"/>
</dbReference>
<dbReference type="GO" id="GO:0005634">
    <property type="term" value="C:nucleus"/>
    <property type="evidence" value="ECO:0007669"/>
    <property type="project" value="UniProtKB-SubCell"/>
</dbReference>
<dbReference type="EMBL" id="JBJKTR010000005">
    <property type="protein sequence ID" value="KAL3368864.1"/>
    <property type="molecule type" value="Genomic_DNA"/>
</dbReference>